<evidence type="ECO:0000313" key="11">
    <source>
        <dbReference type="Proteomes" id="UP000295055"/>
    </source>
</evidence>
<comment type="subcellular location">
    <subcellularLocation>
        <location evidence="1">Periplasm</location>
    </subcellularLocation>
</comment>
<keyword evidence="4 7" id="KW-0732">Signal</keyword>
<dbReference type="Pfam" id="PF02753">
    <property type="entry name" value="PapD_C"/>
    <property type="match status" value="1"/>
</dbReference>
<dbReference type="AlphaFoldDB" id="A0A4R3NPE2"/>
<keyword evidence="5" id="KW-0574">Periplasm</keyword>
<dbReference type="SUPFAM" id="SSF49354">
    <property type="entry name" value="PapD-like"/>
    <property type="match status" value="1"/>
</dbReference>
<dbReference type="InterPro" id="IPR050643">
    <property type="entry name" value="Periplasmic_pilus_chap"/>
</dbReference>
<comment type="similarity">
    <text evidence="2">Belongs to the periplasmic pilus chaperone family.</text>
</comment>
<name>A0A4R3NPE2_9GAMM</name>
<dbReference type="RefSeq" id="WP_036951062.1">
    <property type="nucleotide sequence ID" value="NZ_CABKTH010000024.1"/>
</dbReference>
<dbReference type="InterPro" id="IPR001829">
    <property type="entry name" value="Pili_assmbl_chaperone_bac"/>
</dbReference>
<reference evidence="10 11" key="1">
    <citation type="submission" date="2019-03" db="EMBL/GenBank/DDBJ databases">
        <title>Genomic analyses of the natural microbiome of Caenorhabditis elegans.</title>
        <authorList>
            <person name="Samuel B."/>
        </authorList>
    </citation>
    <scope>NUCLEOTIDE SEQUENCE [LARGE SCALE GENOMIC DNA]</scope>
    <source>
        <strain evidence="10 11">JUb102</strain>
    </source>
</reference>
<evidence type="ECO:0000259" key="9">
    <source>
        <dbReference type="Pfam" id="PF02753"/>
    </source>
</evidence>
<dbReference type="FunFam" id="2.60.40.10:FF:000458">
    <property type="entry name" value="Molecular chaperone FimC"/>
    <property type="match status" value="1"/>
</dbReference>
<evidence type="ECO:0000256" key="6">
    <source>
        <dbReference type="ARBA" id="ARBA00023186"/>
    </source>
</evidence>
<dbReference type="EMBL" id="SMAS01000002">
    <property type="protein sequence ID" value="TCT36989.1"/>
    <property type="molecule type" value="Genomic_DNA"/>
</dbReference>
<dbReference type="InterPro" id="IPR036316">
    <property type="entry name" value="Pili_assmbl_chap_C_dom_sf"/>
</dbReference>
<feature type="signal peptide" evidence="7">
    <location>
        <begin position="1"/>
        <end position="20"/>
    </location>
</feature>
<evidence type="ECO:0000259" key="8">
    <source>
        <dbReference type="Pfam" id="PF00345"/>
    </source>
</evidence>
<protein>
    <submittedName>
        <fullName evidence="10">P pilus assembly chaperone PapD</fullName>
    </submittedName>
</protein>
<dbReference type="InterPro" id="IPR016148">
    <property type="entry name" value="Pili_assmbl_chaperone_C"/>
</dbReference>
<dbReference type="InterPro" id="IPR016147">
    <property type="entry name" value="Pili_assmbl_chaperone_N"/>
</dbReference>
<proteinExistence type="inferred from homology"/>
<evidence type="ECO:0000256" key="5">
    <source>
        <dbReference type="ARBA" id="ARBA00022764"/>
    </source>
</evidence>
<feature type="chain" id="PRO_5020868390" evidence="7">
    <location>
        <begin position="21"/>
        <end position="239"/>
    </location>
</feature>
<organism evidence="10 11">
    <name type="scientific">Providencia alcalifaciens</name>
    <dbReference type="NCBI Taxonomy" id="126385"/>
    <lineage>
        <taxon>Bacteria</taxon>
        <taxon>Pseudomonadati</taxon>
        <taxon>Pseudomonadota</taxon>
        <taxon>Gammaproteobacteria</taxon>
        <taxon>Enterobacterales</taxon>
        <taxon>Morganellaceae</taxon>
        <taxon>Providencia</taxon>
    </lineage>
</organism>
<dbReference type="InterPro" id="IPR013783">
    <property type="entry name" value="Ig-like_fold"/>
</dbReference>
<dbReference type="Pfam" id="PF00345">
    <property type="entry name" value="PapD_N"/>
    <property type="match status" value="1"/>
</dbReference>
<evidence type="ECO:0000256" key="1">
    <source>
        <dbReference type="ARBA" id="ARBA00004418"/>
    </source>
</evidence>
<keyword evidence="3" id="KW-1029">Fimbrium biogenesis</keyword>
<dbReference type="PANTHER" id="PTHR30251:SF2">
    <property type="entry name" value="FIMBRIAL CHAPERONE YADV-RELATED"/>
    <property type="match status" value="1"/>
</dbReference>
<keyword evidence="6" id="KW-0143">Chaperone</keyword>
<gene>
    <name evidence="10" type="ORF">EC835_102454</name>
</gene>
<dbReference type="PANTHER" id="PTHR30251">
    <property type="entry name" value="PILUS ASSEMBLY CHAPERONE"/>
    <property type="match status" value="1"/>
</dbReference>
<evidence type="ECO:0000256" key="7">
    <source>
        <dbReference type="SAM" id="SignalP"/>
    </source>
</evidence>
<evidence type="ECO:0000256" key="3">
    <source>
        <dbReference type="ARBA" id="ARBA00022558"/>
    </source>
</evidence>
<dbReference type="OrthoDB" id="9131059at2"/>
<sequence length="239" mass="27112">MKKFKLIISSLLLVSAYTHASISADRTRVIYNEASKGVSIVVENTDSKDPFLVQSWIEDENSHKISDPLIALPLLQRIEPNQKKQVRISTTKNNLKAPSDKESLFYFNVLGIPPKSELENAVEIVIQSRFKLFYRPTGLKKYPDNNWQKELKIEKSGNSLKLTNPTPYHVVIININDNASKVENFQEIVIKPNSNASYSLNDKKIKSSNMVLTYIDDYGTPKLLNYTCQSATCSLVNEK</sequence>
<dbReference type="Proteomes" id="UP000295055">
    <property type="component" value="Unassembled WGS sequence"/>
</dbReference>
<feature type="domain" description="Pili assembly chaperone C-terminal" evidence="9">
    <location>
        <begin position="163"/>
        <end position="219"/>
    </location>
</feature>
<dbReference type="InterPro" id="IPR008962">
    <property type="entry name" value="PapD-like_sf"/>
</dbReference>
<dbReference type="SUPFAM" id="SSF49584">
    <property type="entry name" value="Periplasmic chaperone C-domain"/>
    <property type="match status" value="1"/>
</dbReference>
<comment type="caution">
    <text evidence="10">The sequence shown here is derived from an EMBL/GenBank/DDBJ whole genome shotgun (WGS) entry which is preliminary data.</text>
</comment>
<accession>A0A4R3NPE2</accession>
<evidence type="ECO:0000256" key="2">
    <source>
        <dbReference type="ARBA" id="ARBA00007399"/>
    </source>
</evidence>
<dbReference type="Gene3D" id="2.60.40.10">
    <property type="entry name" value="Immunoglobulins"/>
    <property type="match status" value="2"/>
</dbReference>
<dbReference type="PRINTS" id="PR00969">
    <property type="entry name" value="CHAPERONPILI"/>
</dbReference>
<evidence type="ECO:0000256" key="4">
    <source>
        <dbReference type="ARBA" id="ARBA00022729"/>
    </source>
</evidence>
<dbReference type="GO" id="GO:0030288">
    <property type="term" value="C:outer membrane-bounded periplasmic space"/>
    <property type="evidence" value="ECO:0007669"/>
    <property type="project" value="InterPro"/>
</dbReference>
<feature type="domain" description="Pili assembly chaperone N-terminal" evidence="8">
    <location>
        <begin position="22"/>
        <end position="139"/>
    </location>
</feature>
<dbReference type="GO" id="GO:0071555">
    <property type="term" value="P:cell wall organization"/>
    <property type="evidence" value="ECO:0007669"/>
    <property type="project" value="InterPro"/>
</dbReference>
<evidence type="ECO:0000313" key="10">
    <source>
        <dbReference type="EMBL" id="TCT36989.1"/>
    </source>
</evidence>